<gene>
    <name evidence="6" type="primary">gmr</name>
    <name evidence="6" type="ORF">ERS686654_00713</name>
</gene>
<dbReference type="InterPro" id="IPR029787">
    <property type="entry name" value="Nucleotide_cyclase"/>
</dbReference>
<dbReference type="SUPFAM" id="SSF55073">
    <property type="entry name" value="Nucleotide cyclase"/>
    <property type="match status" value="1"/>
</dbReference>
<dbReference type="InterPro" id="IPR000014">
    <property type="entry name" value="PAS"/>
</dbReference>
<evidence type="ECO:0000259" key="4">
    <source>
        <dbReference type="PROSITE" id="PS50883"/>
    </source>
</evidence>
<proteinExistence type="predicted"/>
<dbReference type="Proteomes" id="UP000052237">
    <property type="component" value="Unassembled WGS sequence"/>
</dbReference>
<feature type="transmembrane region" description="Helical" evidence="1">
    <location>
        <begin position="15"/>
        <end position="36"/>
    </location>
</feature>
<evidence type="ECO:0000259" key="5">
    <source>
        <dbReference type="PROSITE" id="PS50887"/>
    </source>
</evidence>
<dbReference type="InterPro" id="IPR001610">
    <property type="entry name" value="PAC"/>
</dbReference>
<dbReference type="GO" id="GO:0071111">
    <property type="term" value="F:cyclic-guanylate-specific phosphodiesterase activity"/>
    <property type="evidence" value="ECO:0007669"/>
    <property type="project" value="UniProtKB-EC"/>
</dbReference>
<dbReference type="EC" id="3.1.4.52" evidence="6"/>
<keyword evidence="1" id="KW-1133">Transmembrane helix</keyword>
<sequence length="1360" mass="157619">MSSSDLLSYGLIKRAYLISALSIVSIISLIIFIFFIKIDKIENNLKTLNLYYMSNIINKIDFINYDFSLLKDSKISTTKFKQIVDSHMFLKAVYILDRDSKIMQTYGDPEQRLDSFLIFDKKRKFRENGIFISRFVFDNDGNATVFMAIPSYEGTKILAQVDISKIVHSLSRTNDTFFIDSSGFLLPGGNGENIYDMLSLKNDLKSNDNYGISFDGEGGASFYCVHFNDILNIGIVSKKPFLDIFKENLAFFSLALIALVLFGLLAFDNFLFIREGFVKQIKNLKEMLEKLKIGEFYQSELSGAFKDIQENTIDIYLQELIAINDLRDYKEQYALIFQKSSINILFIDAKTAQIIDASSAAVEFYGYDKTHLLSMSFYKLQACNPYKHAHVQANSLYDSGNILCTHKMANGDLRKVQISTTPILTNLNSLYFMIVWDVTEHQLKLDNLRKEKQLLGLSPVLIVSFKLDEIWKVVQISNNVSDILGYNVEDVIFNDFGFKSIIHEEDIIPILRDVNHKVKLFGTYYEPDGEFERPCRILLKSKKYEWFKVYIKISKDSFDGIIATLFMFKNSRQKVLEDMYKEKINKYQNFLWASSAISFEYDCKSQTYHFSNNFFNLLEYKPEELGTIKFETLAKIIYQNDLDKFYKMQTKCINGDIDNLYLEIRFVSKDERIIWMAIKGKRLNSHQDIGNICGTIEDISKRIKTESQLKLIASIFSYSREAITITDLHANILDVNDAFTQITGYSKEEVIGKNPNILSSNRHNVDFYVDMWKNIKEFGFWRGEIWNRRKNGDVYPEMLTISSVKNGDGEVQNYVGIFSDITQSKKNEVRLEQIAHFDPLTKLPNKFFVLEKLSKFMKEAKANNKKLGLVYFDLDGFKQANDTYGHNISDAVLIKVSSRIKDVLKENLLARFGGDEFVALIKDIDDIENLKTIFDDILNSVNDDIIINDMNIKVGVSIGATLYPQKEKINISGLVKQADWAMYKAKYSGKNRFYIFDEEKDSLFDYYNQMILSNDEFSHDEFILMYQPVVNTKDKKIISFEALIRWKHPQKGIVLPLDFLHVLKHKKWITDFSIWVIKFALSTIKDLGLKHTNISVNIPLKQLRDPLFFDKFKKLCSEYGAICHLLEIEVTDVPLSTSTTFDGIFKYKDLGINLVFDDFGLDTALIKTMKYIEADIYKINKDYALEILEDSANIEVLQNIYSVCKVFGKTPVIKGVSDERIYKIVSSIGFDNIQGNLISEPMREDEILPFMNNFEFKIAQFLNLKSDLCLFYAFEIASIYKLLFKNRNLNSFERTDFEFEKYFKIHEEFATRYSEPLLDESKNLIADIYNSKDKDKNSHLISRLQEIRSDLLNKIDGDEI</sequence>
<dbReference type="SMART" id="SM00267">
    <property type="entry name" value="GGDEF"/>
    <property type="match status" value="1"/>
</dbReference>
<evidence type="ECO:0000313" key="7">
    <source>
        <dbReference type="Proteomes" id="UP000052237"/>
    </source>
</evidence>
<dbReference type="PANTHER" id="PTHR44757">
    <property type="entry name" value="DIGUANYLATE CYCLASE DGCP"/>
    <property type="match status" value="1"/>
</dbReference>
<organism evidence="6 7">
    <name type="scientific">Campylobacter hyointestinalis subsp. hyointestinalis</name>
    <dbReference type="NCBI Taxonomy" id="91352"/>
    <lineage>
        <taxon>Bacteria</taxon>
        <taxon>Pseudomonadati</taxon>
        <taxon>Campylobacterota</taxon>
        <taxon>Epsilonproteobacteria</taxon>
        <taxon>Campylobacterales</taxon>
        <taxon>Campylobacteraceae</taxon>
        <taxon>Campylobacter</taxon>
    </lineage>
</organism>
<dbReference type="InterPro" id="IPR000700">
    <property type="entry name" value="PAS-assoc_C"/>
</dbReference>
<dbReference type="InterPro" id="IPR043128">
    <property type="entry name" value="Rev_trsase/Diguanyl_cyclase"/>
</dbReference>
<dbReference type="Pfam" id="PF00563">
    <property type="entry name" value="EAL"/>
    <property type="match status" value="1"/>
</dbReference>
<dbReference type="PROSITE" id="PS50113">
    <property type="entry name" value="PAC"/>
    <property type="match status" value="2"/>
</dbReference>
<dbReference type="Gene3D" id="3.20.20.450">
    <property type="entry name" value="EAL domain"/>
    <property type="match status" value="1"/>
</dbReference>
<dbReference type="InterPro" id="IPR052155">
    <property type="entry name" value="Biofilm_reg_signaling"/>
</dbReference>
<dbReference type="PROSITE" id="PS50887">
    <property type="entry name" value="GGDEF"/>
    <property type="match status" value="1"/>
</dbReference>
<feature type="transmembrane region" description="Helical" evidence="1">
    <location>
        <begin position="249"/>
        <end position="273"/>
    </location>
</feature>
<dbReference type="NCBIfam" id="TIGR00254">
    <property type="entry name" value="GGDEF"/>
    <property type="match status" value="1"/>
</dbReference>
<dbReference type="Pfam" id="PF13426">
    <property type="entry name" value="PAS_9"/>
    <property type="match status" value="1"/>
</dbReference>
<dbReference type="Gene3D" id="3.30.450.20">
    <property type="entry name" value="PAS domain"/>
    <property type="match status" value="4"/>
</dbReference>
<dbReference type="NCBIfam" id="TIGR00229">
    <property type="entry name" value="sensory_box"/>
    <property type="match status" value="3"/>
</dbReference>
<dbReference type="SUPFAM" id="SSF55785">
    <property type="entry name" value="PYP-like sensor domain (PAS domain)"/>
    <property type="match status" value="4"/>
</dbReference>
<dbReference type="Pfam" id="PF00990">
    <property type="entry name" value="GGDEF"/>
    <property type="match status" value="1"/>
</dbReference>
<evidence type="ECO:0000256" key="1">
    <source>
        <dbReference type="SAM" id="Phobius"/>
    </source>
</evidence>
<feature type="domain" description="PAS" evidence="2">
    <location>
        <begin position="465"/>
        <end position="506"/>
    </location>
</feature>
<dbReference type="SMART" id="SM00086">
    <property type="entry name" value="PAC"/>
    <property type="match status" value="3"/>
</dbReference>
<dbReference type="SMART" id="SM00091">
    <property type="entry name" value="PAS"/>
    <property type="match status" value="4"/>
</dbReference>
<protein>
    <submittedName>
        <fullName evidence="6">Diguanylate cyclase/phosphodiesterase with PAS/PAC and GAF sensor</fullName>
        <ecNumber evidence="6">3.1.4.52</ecNumber>
    </submittedName>
</protein>
<dbReference type="PANTHER" id="PTHR44757:SF2">
    <property type="entry name" value="BIOFILM ARCHITECTURE MAINTENANCE PROTEIN MBAA"/>
    <property type="match status" value="1"/>
</dbReference>
<keyword evidence="6" id="KW-0378">Hydrolase</keyword>
<accession>A0A0S4RQ74</accession>
<keyword evidence="1" id="KW-0812">Transmembrane</keyword>
<dbReference type="CDD" id="cd00130">
    <property type="entry name" value="PAS"/>
    <property type="match status" value="1"/>
</dbReference>
<name>A0A0S4RQ74_CAMHY</name>
<dbReference type="InterPro" id="IPR035919">
    <property type="entry name" value="EAL_sf"/>
</dbReference>
<feature type="domain" description="EAL" evidence="4">
    <location>
        <begin position="1000"/>
        <end position="1255"/>
    </location>
</feature>
<feature type="domain" description="PAC" evidence="3">
    <location>
        <begin position="781"/>
        <end position="833"/>
    </location>
</feature>
<dbReference type="EMBL" id="FAVB01000002">
    <property type="protein sequence ID" value="CUU76068.1"/>
    <property type="molecule type" value="Genomic_DNA"/>
</dbReference>
<dbReference type="InterPro" id="IPR013655">
    <property type="entry name" value="PAS_fold_3"/>
</dbReference>
<evidence type="ECO:0000259" key="2">
    <source>
        <dbReference type="PROSITE" id="PS50112"/>
    </source>
</evidence>
<dbReference type="PROSITE" id="PS50883">
    <property type="entry name" value="EAL"/>
    <property type="match status" value="1"/>
</dbReference>
<keyword evidence="7" id="KW-1185">Reference proteome</keyword>
<dbReference type="SUPFAM" id="SSF141868">
    <property type="entry name" value="EAL domain-like"/>
    <property type="match status" value="1"/>
</dbReference>
<dbReference type="PROSITE" id="PS50112">
    <property type="entry name" value="PAS"/>
    <property type="match status" value="2"/>
</dbReference>
<comment type="caution">
    <text evidence="6">The sequence shown here is derived from an EMBL/GenBank/DDBJ whole genome shotgun (WGS) entry which is preliminary data.</text>
</comment>
<dbReference type="SMART" id="SM00052">
    <property type="entry name" value="EAL"/>
    <property type="match status" value="1"/>
</dbReference>
<dbReference type="Pfam" id="PF08447">
    <property type="entry name" value="PAS_3"/>
    <property type="match status" value="1"/>
</dbReference>
<evidence type="ECO:0000259" key="3">
    <source>
        <dbReference type="PROSITE" id="PS50113"/>
    </source>
</evidence>
<dbReference type="Gene3D" id="3.30.70.270">
    <property type="match status" value="1"/>
</dbReference>
<keyword evidence="1" id="KW-0472">Membrane</keyword>
<reference evidence="6 7" key="1">
    <citation type="submission" date="2015-11" db="EMBL/GenBank/DDBJ databases">
        <authorList>
            <consortium name="Pathogen Informatics"/>
        </authorList>
    </citation>
    <scope>NUCLEOTIDE SEQUENCE [LARGE SCALE GENOMIC DNA]</scope>
    <source>
        <strain evidence="6 7">006A-0059</strain>
    </source>
</reference>
<feature type="domain" description="PAS" evidence="2">
    <location>
        <begin position="708"/>
        <end position="754"/>
    </location>
</feature>
<dbReference type="InterPro" id="IPR035965">
    <property type="entry name" value="PAS-like_dom_sf"/>
</dbReference>
<dbReference type="InterPro" id="IPR001633">
    <property type="entry name" value="EAL_dom"/>
</dbReference>
<evidence type="ECO:0000313" key="6">
    <source>
        <dbReference type="EMBL" id="CUU76068.1"/>
    </source>
</evidence>
<feature type="domain" description="PAC" evidence="3">
    <location>
        <begin position="660"/>
        <end position="711"/>
    </location>
</feature>
<dbReference type="RefSeq" id="WP_059435026.1">
    <property type="nucleotide sequence ID" value="NZ_FAVB01000002.1"/>
</dbReference>
<feature type="domain" description="GGDEF" evidence="5">
    <location>
        <begin position="865"/>
        <end position="998"/>
    </location>
</feature>
<dbReference type="InterPro" id="IPR000160">
    <property type="entry name" value="GGDEF_dom"/>
</dbReference>
<dbReference type="CDD" id="cd01949">
    <property type="entry name" value="GGDEF"/>
    <property type="match status" value="1"/>
</dbReference>
<dbReference type="CDD" id="cd01948">
    <property type="entry name" value="EAL"/>
    <property type="match status" value="1"/>
</dbReference>